<comment type="caution">
    <text evidence="8">The sequence shown here is derived from an EMBL/GenBank/DDBJ whole genome shotgun (WGS) entry which is preliminary data.</text>
</comment>
<sequence>MSVLAARDLVIGYGSTMIADRLAFDLSAGTVTCLLGPNGVGKTTLFKTLLGLLPKLAGSIRVGDAELASLSRPMLARHLAYVPQSYSADFAYTVLDLVVMGRTAHLGIFSTPTQPDVNIALEMLDRLGIAALAHHDARQLSGGQRQLVLIARALAQQAKIIVMDEPTASLDLANRIQVLRKVRALADDGLSILLSTHEPEQAFAIADQVLALGPDKQLETGPVDEVLTPERLSHLYGVALTVEKTPSGRHVVTAE</sequence>
<keyword evidence="5" id="KW-0864">Zinc transport</keyword>
<gene>
    <name evidence="8" type="ORF">ACFPLB_13370</name>
</gene>
<keyword evidence="5" id="KW-0862">Zinc</keyword>
<dbReference type="Proteomes" id="UP001596016">
    <property type="component" value="Unassembled WGS sequence"/>
</dbReference>
<protein>
    <submittedName>
        <fullName evidence="8">ABC transporter ATP-binding protein</fullName>
    </submittedName>
</protein>
<keyword evidence="4 8" id="KW-0067">ATP-binding</keyword>
<evidence type="ECO:0000256" key="4">
    <source>
        <dbReference type="ARBA" id="ARBA00022840"/>
    </source>
</evidence>
<organism evidence="8 9">
    <name type="scientific">Aquamicrobium segne</name>
    <dbReference type="NCBI Taxonomy" id="469547"/>
    <lineage>
        <taxon>Bacteria</taxon>
        <taxon>Pseudomonadati</taxon>
        <taxon>Pseudomonadota</taxon>
        <taxon>Alphaproteobacteria</taxon>
        <taxon>Hyphomicrobiales</taxon>
        <taxon>Phyllobacteriaceae</taxon>
        <taxon>Aquamicrobium</taxon>
    </lineage>
</organism>
<dbReference type="InterPro" id="IPR003439">
    <property type="entry name" value="ABC_transporter-like_ATP-bd"/>
</dbReference>
<proteinExistence type="inferred from homology"/>
<dbReference type="InterPro" id="IPR027417">
    <property type="entry name" value="P-loop_NTPase"/>
</dbReference>
<evidence type="ECO:0000256" key="2">
    <source>
        <dbReference type="ARBA" id="ARBA00022448"/>
    </source>
</evidence>
<dbReference type="InterPro" id="IPR050153">
    <property type="entry name" value="Metal_Ion_Import_ABC"/>
</dbReference>
<evidence type="ECO:0000313" key="8">
    <source>
        <dbReference type="EMBL" id="MFC5386951.1"/>
    </source>
</evidence>
<dbReference type="InterPro" id="IPR017871">
    <property type="entry name" value="ABC_transporter-like_CS"/>
</dbReference>
<evidence type="ECO:0000256" key="3">
    <source>
        <dbReference type="ARBA" id="ARBA00022741"/>
    </source>
</evidence>
<evidence type="ECO:0000259" key="7">
    <source>
        <dbReference type="PROSITE" id="PS50893"/>
    </source>
</evidence>
<evidence type="ECO:0000256" key="6">
    <source>
        <dbReference type="ARBA" id="ARBA00023065"/>
    </source>
</evidence>
<dbReference type="InterPro" id="IPR003593">
    <property type="entry name" value="AAA+_ATPase"/>
</dbReference>
<name>A0ABW0H0K9_9HYPH</name>
<evidence type="ECO:0000256" key="5">
    <source>
        <dbReference type="ARBA" id="ARBA00022906"/>
    </source>
</evidence>
<dbReference type="PANTHER" id="PTHR42734">
    <property type="entry name" value="METAL TRANSPORT SYSTEM ATP-BINDING PROTEIN TM_0124-RELATED"/>
    <property type="match status" value="1"/>
</dbReference>
<dbReference type="RefSeq" id="WP_378230420.1">
    <property type="nucleotide sequence ID" value="NZ_JBHSLL010000050.1"/>
</dbReference>
<keyword evidence="2" id="KW-0813">Transport</keyword>
<keyword evidence="6" id="KW-0406">Ion transport</keyword>
<dbReference type="PROSITE" id="PS00211">
    <property type="entry name" value="ABC_TRANSPORTER_1"/>
    <property type="match status" value="1"/>
</dbReference>
<comment type="similarity">
    <text evidence="1">Belongs to the ABC transporter superfamily.</text>
</comment>
<dbReference type="PROSITE" id="PS50893">
    <property type="entry name" value="ABC_TRANSPORTER_2"/>
    <property type="match status" value="1"/>
</dbReference>
<dbReference type="Pfam" id="PF00005">
    <property type="entry name" value="ABC_tran"/>
    <property type="match status" value="1"/>
</dbReference>
<feature type="domain" description="ABC transporter" evidence="7">
    <location>
        <begin position="4"/>
        <end position="239"/>
    </location>
</feature>
<dbReference type="EMBL" id="JBHSLL010000050">
    <property type="protein sequence ID" value="MFC5386951.1"/>
    <property type="molecule type" value="Genomic_DNA"/>
</dbReference>
<dbReference type="GO" id="GO:0005524">
    <property type="term" value="F:ATP binding"/>
    <property type="evidence" value="ECO:0007669"/>
    <property type="project" value="UniProtKB-KW"/>
</dbReference>
<dbReference type="PANTHER" id="PTHR42734:SF6">
    <property type="entry name" value="MOLYBDATE IMPORT ATP-BINDING PROTEIN MOLC"/>
    <property type="match status" value="1"/>
</dbReference>
<keyword evidence="3" id="KW-0547">Nucleotide-binding</keyword>
<dbReference type="SMART" id="SM00382">
    <property type="entry name" value="AAA"/>
    <property type="match status" value="1"/>
</dbReference>
<keyword evidence="9" id="KW-1185">Reference proteome</keyword>
<accession>A0ABW0H0K9</accession>
<dbReference type="SUPFAM" id="SSF52540">
    <property type="entry name" value="P-loop containing nucleoside triphosphate hydrolases"/>
    <property type="match status" value="1"/>
</dbReference>
<evidence type="ECO:0000313" key="9">
    <source>
        <dbReference type="Proteomes" id="UP001596016"/>
    </source>
</evidence>
<reference evidence="9" key="1">
    <citation type="journal article" date="2019" name="Int. J. Syst. Evol. Microbiol.">
        <title>The Global Catalogue of Microorganisms (GCM) 10K type strain sequencing project: providing services to taxonomists for standard genome sequencing and annotation.</title>
        <authorList>
            <consortium name="The Broad Institute Genomics Platform"/>
            <consortium name="The Broad Institute Genome Sequencing Center for Infectious Disease"/>
            <person name="Wu L."/>
            <person name="Ma J."/>
        </authorList>
    </citation>
    <scope>NUCLEOTIDE SEQUENCE [LARGE SCALE GENOMIC DNA]</scope>
    <source>
        <strain evidence="9">CGMCC 4.1415</strain>
    </source>
</reference>
<evidence type="ECO:0000256" key="1">
    <source>
        <dbReference type="ARBA" id="ARBA00005417"/>
    </source>
</evidence>
<dbReference type="Gene3D" id="3.40.50.300">
    <property type="entry name" value="P-loop containing nucleotide triphosphate hydrolases"/>
    <property type="match status" value="1"/>
</dbReference>